<protein>
    <submittedName>
        <fullName evidence="1">Uncharacterized protein</fullName>
    </submittedName>
</protein>
<proteinExistence type="predicted"/>
<dbReference type="Proteomes" id="UP000004994">
    <property type="component" value="Chromosome 10"/>
</dbReference>
<accession>A0A3Q7ICE2</accession>
<dbReference type="Gramene" id="Solyc10g008620.3.1">
    <property type="protein sequence ID" value="Solyc10g008620.3.1"/>
    <property type="gene ID" value="Solyc10g008620.3"/>
</dbReference>
<evidence type="ECO:0000313" key="2">
    <source>
        <dbReference type="Proteomes" id="UP000004994"/>
    </source>
</evidence>
<dbReference type="InParanoid" id="A0A3Q7ICE2"/>
<reference evidence="1" key="2">
    <citation type="submission" date="2019-01" db="UniProtKB">
        <authorList>
            <consortium name="EnsemblPlants"/>
        </authorList>
    </citation>
    <scope>IDENTIFICATION</scope>
    <source>
        <strain evidence="1">cv. Heinz 1706</strain>
    </source>
</reference>
<reference evidence="1" key="1">
    <citation type="journal article" date="2012" name="Nature">
        <title>The tomato genome sequence provides insights into fleshy fruit evolution.</title>
        <authorList>
            <consortium name="Tomato Genome Consortium"/>
        </authorList>
    </citation>
    <scope>NUCLEOTIDE SEQUENCE [LARGE SCALE GENOMIC DNA]</scope>
    <source>
        <strain evidence="1">cv. Heinz 1706</strain>
    </source>
</reference>
<dbReference type="EnsemblPlants" id="Solyc10g008620.3.1">
    <property type="protein sequence ID" value="Solyc10g008620.3.1"/>
    <property type="gene ID" value="Solyc10g008620.3"/>
</dbReference>
<name>A0A3Q7ICE2_SOLLC</name>
<sequence>LKMVIIHYVQQLIRIITIGARLNKDKSAIGARLIQIHAT</sequence>
<dbReference type="PaxDb" id="4081-Solyc10g008620.2.1"/>
<evidence type="ECO:0000313" key="1">
    <source>
        <dbReference type="EnsemblPlants" id="Solyc10g008620.3.1"/>
    </source>
</evidence>
<dbReference type="AlphaFoldDB" id="A0A3Q7ICE2"/>
<keyword evidence="2" id="KW-1185">Reference proteome</keyword>
<organism evidence="1">
    <name type="scientific">Solanum lycopersicum</name>
    <name type="common">Tomato</name>
    <name type="synonym">Lycopersicon esculentum</name>
    <dbReference type="NCBI Taxonomy" id="4081"/>
    <lineage>
        <taxon>Eukaryota</taxon>
        <taxon>Viridiplantae</taxon>
        <taxon>Streptophyta</taxon>
        <taxon>Embryophyta</taxon>
        <taxon>Tracheophyta</taxon>
        <taxon>Spermatophyta</taxon>
        <taxon>Magnoliopsida</taxon>
        <taxon>eudicotyledons</taxon>
        <taxon>Gunneridae</taxon>
        <taxon>Pentapetalae</taxon>
        <taxon>asterids</taxon>
        <taxon>lamiids</taxon>
        <taxon>Solanales</taxon>
        <taxon>Solanaceae</taxon>
        <taxon>Solanoideae</taxon>
        <taxon>Solaneae</taxon>
        <taxon>Solanum</taxon>
        <taxon>Solanum subgen. Lycopersicon</taxon>
    </lineage>
</organism>